<dbReference type="Proteomes" id="UP000243426">
    <property type="component" value="Chromosome I"/>
</dbReference>
<reference evidence="5" key="1">
    <citation type="submission" date="2016-10" db="EMBL/GenBank/DDBJ databases">
        <authorList>
            <person name="Varghese N."/>
            <person name="Submissions S."/>
        </authorList>
    </citation>
    <scope>NUCLEOTIDE SEQUENCE [LARGE SCALE GENOMIC DNA]</scope>
    <source>
        <strain evidence="5">2SM5</strain>
    </source>
</reference>
<evidence type="ECO:0000256" key="2">
    <source>
        <dbReference type="ARBA" id="ARBA00022801"/>
    </source>
</evidence>
<dbReference type="EMBL" id="LT629748">
    <property type="protein sequence ID" value="SDR74156.1"/>
    <property type="molecule type" value="Genomic_DNA"/>
</dbReference>
<name>A0A1H1LI13_9GAMM</name>
<dbReference type="OrthoDB" id="9801763at2"/>
<evidence type="ECO:0000313" key="5">
    <source>
        <dbReference type="Proteomes" id="UP000243426"/>
    </source>
</evidence>
<keyword evidence="2" id="KW-0378">Hydrolase</keyword>
<sequence>MSNQPLIIESPQPADACVIWLHGLGADRYDFVPVVKALELPTDHGVRFAFPQAPTRPVTINGGYPMPCWFDILTVTPQRVMNMQQLAESVAMVQALIDEQIASGIDVGRIILAGFSQGGAVIMHAALASGLALGGIMALSTYGPTLEQMLSEHQGPVLDAFFAHGLHDDILQPEMGRRAHDLLRDAGHTTHWHAYPMAHEVCPQEINDIRAWLVDRLGLR</sequence>
<evidence type="ECO:0000256" key="1">
    <source>
        <dbReference type="ARBA" id="ARBA00006499"/>
    </source>
</evidence>
<protein>
    <submittedName>
        <fullName evidence="4">Phospholipase/carboxylesterase</fullName>
    </submittedName>
</protein>
<accession>A0A1H1LI13</accession>
<gene>
    <name evidence="4" type="ORF">SAMN05216198_0267</name>
</gene>
<dbReference type="AlphaFoldDB" id="A0A1H1LI13"/>
<feature type="domain" description="Phospholipase/carboxylesterase/thioesterase" evidence="3">
    <location>
        <begin position="4"/>
        <end position="213"/>
    </location>
</feature>
<organism evidence="4 5">
    <name type="scientific">Halopseudomonas litoralis</name>
    <dbReference type="NCBI Taxonomy" id="797277"/>
    <lineage>
        <taxon>Bacteria</taxon>
        <taxon>Pseudomonadati</taxon>
        <taxon>Pseudomonadota</taxon>
        <taxon>Gammaproteobacteria</taxon>
        <taxon>Pseudomonadales</taxon>
        <taxon>Pseudomonadaceae</taxon>
        <taxon>Halopseudomonas</taxon>
    </lineage>
</organism>
<dbReference type="PANTHER" id="PTHR10655:SF17">
    <property type="entry name" value="LYSOPHOSPHOLIPASE-LIKE PROTEIN 1"/>
    <property type="match status" value="1"/>
</dbReference>
<dbReference type="RefSeq" id="WP_090271682.1">
    <property type="nucleotide sequence ID" value="NZ_LT629748.1"/>
</dbReference>
<dbReference type="SUPFAM" id="SSF53474">
    <property type="entry name" value="alpha/beta-Hydrolases"/>
    <property type="match status" value="1"/>
</dbReference>
<dbReference type="GO" id="GO:0016787">
    <property type="term" value="F:hydrolase activity"/>
    <property type="evidence" value="ECO:0007669"/>
    <property type="project" value="UniProtKB-KW"/>
</dbReference>
<dbReference type="STRING" id="797277.SAMN05216198_0267"/>
<comment type="similarity">
    <text evidence="1">Belongs to the AB hydrolase superfamily. AB hydrolase 2 family.</text>
</comment>
<dbReference type="PANTHER" id="PTHR10655">
    <property type="entry name" value="LYSOPHOSPHOLIPASE-RELATED"/>
    <property type="match status" value="1"/>
</dbReference>
<dbReference type="Pfam" id="PF02230">
    <property type="entry name" value="Abhydrolase_2"/>
    <property type="match status" value="1"/>
</dbReference>
<evidence type="ECO:0000313" key="4">
    <source>
        <dbReference type="EMBL" id="SDR74156.1"/>
    </source>
</evidence>
<dbReference type="InterPro" id="IPR050565">
    <property type="entry name" value="LYPA1-2/EST-like"/>
</dbReference>
<dbReference type="Gene3D" id="3.40.50.1820">
    <property type="entry name" value="alpha/beta hydrolase"/>
    <property type="match status" value="1"/>
</dbReference>
<proteinExistence type="inferred from homology"/>
<dbReference type="InterPro" id="IPR029058">
    <property type="entry name" value="AB_hydrolase_fold"/>
</dbReference>
<keyword evidence="5" id="KW-1185">Reference proteome</keyword>
<dbReference type="InterPro" id="IPR003140">
    <property type="entry name" value="PLipase/COase/thioEstase"/>
</dbReference>
<evidence type="ECO:0000259" key="3">
    <source>
        <dbReference type="Pfam" id="PF02230"/>
    </source>
</evidence>